<dbReference type="InterPro" id="IPR025607">
    <property type="entry name" value="Ribosomal_uL18_C_euk"/>
</dbReference>
<sequence length="60" mass="7030">MVMSNYIHTYKDDLDTPVLTATMYNLKKLTYEQRKERLIKRLNALNSAAGNGDEEDEDYE</sequence>
<accession>A0AA89BQ40</accession>
<dbReference type="Pfam" id="PF14204">
    <property type="entry name" value="Ribosomal_L18_c"/>
    <property type="match status" value="1"/>
</dbReference>
<keyword evidence="3" id="KW-1185">Reference proteome</keyword>
<evidence type="ECO:0000313" key="3">
    <source>
        <dbReference type="Proteomes" id="UP001188597"/>
    </source>
</evidence>
<dbReference type="EMBL" id="JAVXUP010000068">
    <property type="protein sequence ID" value="KAK3039841.1"/>
    <property type="molecule type" value="Genomic_DNA"/>
</dbReference>
<dbReference type="AlphaFoldDB" id="A0AA89BQ40"/>
<evidence type="ECO:0000259" key="1">
    <source>
        <dbReference type="Pfam" id="PF14204"/>
    </source>
</evidence>
<protein>
    <recommendedName>
        <fullName evidence="1">Large ribosomal subunit protein uL18 C-terminal eukaryotes domain-containing protein</fullName>
    </recommendedName>
</protein>
<dbReference type="Proteomes" id="UP001188597">
    <property type="component" value="Unassembled WGS sequence"/>
</dbReference>
<comment type="caution">
    <text evidence="2">The sequence shown here is derived from an EMBL/GenBank/DDBJ whole genome shotgun (WGS) entry which is preliminary data.</text>
</comment>
<feature type="domain" description="Large ribosomal subunit protein uL18 C-terminal eukaryotes" evidence="1">
    <location>
        <begin position="21"/>
        <end position="46"/>
    </location>
</feature>
<name>A0AA89BQ40_9ASTE</name>
<gene>
    <name evidence="2" type="ORF">RJ639_028234</name>
</gene>
<evidence type="ECO:0000313" key="2">
    <source>
        <dbReference type="EMBL" id="KAK3039841.1"/>
    </source>
</evidence>
<proteinExistence type="predicted"/>
<reference evidence="2" key="1">
    <citation type="submission" date="2022-12" db="EMBL/GenBank/DDBJ databases">
        <title>Draft genome assemblies for two species of Escallonia (Escalloniales).</title>
        <authorList>
            <person name="Chanderbali A."/>
            <person name="Dervinis C."/>
            <person name="Anghel I."/>
            <person name="Soltis D."/>
            <person name="Soltis P."/>
            <person name="Zapata F."/>
        </authorList>
    </citation>
    <scope>NUCLEOTIDE SEQUENCE</scope>
    <source>
        <strain evidence="2">UCBG64.0493</strain>
        <tissue evidence="2">Leaf</tissue>
    </source>
</reference>
<organism evidence="2 3">
    <name type="scientific">Escallonia herrerae</name>
    <dbReference type="NCBI Taxonomy" id="1293975"/>
    <lineage>
        <taxon>Eukaryota</taxon>
        <taxon>Viridiplantae</taxon>
        <taxon>Streptophyta</taxon>
        <taxon>Embryophyta</taxon>
        <taxon>Tracheophyta</taxon>
        <taxon>Spermatophyta</taxon>
        <taxon>Magnoliopsida</taxon>
        <taxon>eudicotyledons</taxon>
        <taxon>Gunneridae</taxon>
        <taxon>Pentapetalae</taxon>
        <taxon>asterids</taxon>
        <taxon>campanulids</taxon>
        <taxon>Escalloniales</taxon>
        <taxon>Escalloniaceae</taxon>
        <taxon>Escallonia</taxon>
    </lineage>
</organism>